<evidence type="ECO:0000313" key="9">
    <source>
        <dbReference type="Proteomes" id="UP000006898"/>
    </source>
</evidence>
<dbReference type="STRING" id="671143.DAMO_2921"/>
<feature type="active site" evidence="4">
    <location>
        <position position="42"/>
    </location>
</feature>
<dbReference type="PROSITE" id="PS51160">
    <property type="entry name" value="ACYLPHOSPHATASE_3"/>
    <property type="match status" value="1"/>
</dbReference>
<dbReference type="PRINTS" id="PR00112">
    <property type="entry name" value="ACYLPHPHTASE"/>
</dbReference>
<dbReference type="AlphaFoldDB" id="D5MLT7"/>
<dbReference type="KEGG" id="mox:DAMO_2921"/>
<dbReference type="EMBL" id="FP565575">
    <property type="protein sequence ID" value="CBE69994.1"/>
    <property type="molecule type" value="Genomic_DNA"/>
</dbReference>
<comment type="similarity">
    <text evidence="1 6">Belongs to the acylphosphatase family.</text>
</comment>
<dbReference type="Pfam" id="PF00708">
    <property type="entry name" value="Acylphosphatase"/>
    <property type="match status" value="1"/>
</dbReference>
<gene>
    <name evidence="8" type="primary">yccX</name>
    <name evidence="8" type="ORF">DAMO_2921</name>
</gene>
<dbReference type="PANTHER" id="PTHR47268:SF4">
    <property type="entry name" value="ACYLPHOSPHATASE"/>
    <property type="match status" value="1"/>
</dbReference>
<evidence type="ECO:0000256" key="3">
    <source>
        <dbReference type="ARBA" id="ARBA00047645"/>
    </source>
</evidence>
<keyword evidence="4 5" id="KW-0378">Hydrolase</keyword>
<evidence type="ECO:0000256" key="1">
    <source>
        <dbReference type="ARBA" id="ARBA00005614"/>
    </source>
</evidence>
<reference evidence="8 9" key="1">
    <citation type="journal article" date="2010" name="Nature">
        <title>Nitrite-driven anaerobic methane oxidation by oxygenic bacteria.</title>
        <authorList>
            <person name="Ettwig K.F."/>
            <person name="Butler M.K."/>
            <person name="Le Paslier D."/>
            <person name="Pelletier E."/>
            <person name="Mangenot S."/>
            <person name="Kuypers M.M.M."/>
            <person name="Schreiber F."/>
            <person name="Dutilh B.E."/>
            <person name="Zedelius J."/>
            <person name="de Beer D."/>
            <person name="Gloerich J."/>
            <person name="Wessels H.J.C.T."/>
            <person name="van Allen T."/>
            <person name="Luesken F."/>
            <person name="Wu M."/>
            <person name="van de Pas-Schoonen K.T."/>
            <person name="Op den Camp H.J.M."/>
            <person name="Janssen-Megens E.M."/>
            <person name="Francoijs K-J."/>
            <person name="Stunnenberg H."/>
            <person name="Weissenbach J."/>
            <person name="Jetten M.S.M."/>
            <person name="Strous M."/>
        </authorList>
    </citation>
    <scope>NUCLEOTIDE SEQUENCE [LARGE SCALE GENOMIC DNA]</scope>
</reference>
<dbReference type="InterPro" id="IPR036046">
    <property type="entry name" value="Acylphosphatase-like_dom_sf"/>
</dbReference>
<dbReference type="InterPro" id="IPR020456">
    <property type="entry name" value="Acylphosphatase"/>
</dbReference>
<evidence type="ECO:0000256" key="2">
    <source>
        <dbReference type="ARBA" id="ARBA00012150"/>
    </source>
</evidence>
<evidence type="ECO:0000256" key="6">
    <source>
        <dbReference type="RuleBase" id="RU004168"/>
    </source>
</evidence>
<feature type="domain" description="Acylphosphatase-like" evidence="7">
    <location>
        <begin position="9"/>
        <end position="95"/>
    </location>
</feature>
<protein>
    <recommendedName>
        <fullName evidence="2 4">Acylphosphatase</fullName>
        <ecNumber evidence="2 4">3.6.1.7</ecNumber>
    </recommendedName>
</protein>
<dbReference type="InterPro" id="IPR017968">
    <property type="entry name" value="Acylphosphatase_CS"/>
</dbReference>
<dbReference type="NCBIfam" id="NF011013">
    <property type="entry name" value="PRK14441.1"/>
    <property type="match status" value="1"/>
</dbReference>
<comment type="catalytic activity">
    <reaction evidence="3 4 5">
        <text>an acyl phosphate + H2O = a carboxylate + phosphate + H(+)</text>
        <dbReference type="Rhea" id="RHEA:14965"/>
        <dbReference type="ChEBI" id="CHEBI:15377"/>
        <dbReference type="ChEBI" id="CHEBI:15378"/>
        <dbReference type="ChEBI" id="CHEBI:29067"/>
        <dbReference type="ChEBI" id="CHEBI:43474"/>
        <dbReference type="ChEBI" id="CHEBI:59918"/>
        <dbReference type="EC" id="3.6.1.7"/>
    </reaction>
</comment>
<dbReference type="HOGENOM" id="CLU_141932_3_2_0"/>
<dbReference type="InterPro" id="IPR001792">
    <property type="entry name" value="Acylphosphatase-like_dom"/>
</dbReference>
<proteinExistence type="inferred from homology"/>
<organism evidence="8 9">
    <name type="scientific">Methylomirabilis oxygeniifera</name>
    <dbReference type="NCBI Taxonomy" id="671143"/>
    <lineage>
        <taxon>Bacteria</taxon>
        <taxon>Candidatus Methylomirabilota</taxon>
        <taxon>Candidatus Methylomirabilia</taxon>
        <taxon>Candidatus Methylomirabilales</taxon>
        <taxon>Candidatus Methylomirabilaceae</taxon>
        <taxon>Candidatus Methylomirabilis</taxon>
    </lineage>
</organism>
<dbReference type="PROSITE" id="PS00150">
    <property type="entry name" value="ACYLPHOSPHATASE_1"/>
    <property type="match status" value="1"/>
</dbReference>
<dbReference type="NCBIfam" id="NF011016">
    <property type="entry name" value="PRK14444.1"/>
    <property type="match status" value="1"/>
</dbReference>
<name>D5MLT7_METO1</name>
<dbReference type="Gene3D" id="3.30.70.100">
    <property type="match status" value="1"/>
</dbReference>
<dbReference type="PROSITE" id="PS00151">
    <property type="entry name" value="ACYLPHOSPHATASE_2"/>
    <property type="match status" value="1"/>
</dbReference>
<dbReference type="GO" id="GO:0003998">
    <property type="term" value="F:acylphosphatase activity"/>
    <property type="evidence" value="ECO:0007669"/>
    <property type="project" value="UniProtKB-EC"/>
</dbReference>
<evidence type="ECO:0000256" key="5">
    <source>
        <dbReference type="RuleBase" id="RU000553"/>
    </source>
</evidence>
<dbReference type="SUPFAM" id="SSF54975">
    <property type="entry name" value="Acylphosphatase/BLUF domain-like"/>
    <property type="match status" value="1"/>
</dbReference>
<dbReference type="PANTHER" id="PTHR47268">
    <property type="entry name" value="ACYLPHOSPHATASE"/>
    <property type="match status" value="1"/>
</dbReference>
<feature type="active site" evidence="4">
    <location>
        <position position="24"/>
    </location>
</feature>
<dbReference type="eggNOG" id="COG1254">
    <property type="taxonomic scope" value="Bacteria"/>
</dbReference>
<evidence type="ECO:0000313" key="8">
    <source>
        <dbReference type="EMBL" id="CBE69994.1"/>
    </source>
</evidence>
<sequence length="95" mass="10438">MMTEHKHVRAHVLISGRVQGVCFRAYTVDEATAAGLIGWVRNTPDGRVEAAFEGEQLAVEAMIAWCRNGPPVARVSNVEVVWGEPQGEQGFGIRY</sequence>
<evidence type="ECO:0000259" key="7">
    <source>
        <dbReference type="PROSITE" id="PS51160"/>
    </source>
</evidence>
<evidence type="ECO:0000256" key="4">
    <source>
        <dbReference type="PROSITE-ProRule" id="PRU00520"/>
    </source>
</evidence>
<dbReference type="PATRIC" id="fig|671143.5.peg.2561"/>
<accession>D5MLT7</accession>
<dbReference type="EC" id="3.6.1.7" evidence="2 4"/>
<dbReference type="Proteomes" id="UP000006898">
    <property type="component" value="Chromosome"/>
</dbReference>